<proteinExistence type="predicted"/>
<evidence type="ECO:0000313" key="2">
    <source>
        <dbReference type="EMBL" id="MBM7797333.1"/>
    </source>
</evidence>
<keyword evidence="1" id="KW-0812">Transmembrane</keyword>
<accession>A0ABS2RF29</accession>
<keyword evidence="1" id="KW-1133">Transmembrane helix</keyword>
<keyword evidence="1" id="KW-0472">Membrane</keyword>
<reference evidence="2 3" key="1">
    <citation type="submission" date="2021-01" db="EMBL/GenBank/DDBJ databases">
        <title>Sequencing the genomes of 1000 actinobacteria strains.</title>
        <authorList>
            <person name="Klenk H.-P."/>
        </authorList>
    </citation>
    <scope>NUCLEOTIDE SEQUENCE [LARGE SCALE GENOMIC DNA]</scope>
    <source>
        <strain evidence="2 3">DSM 18662</strain>
    </source>
</reference>
<name>A0ABS2RF29_9ACTN</name>
<evidence type="ECO:0000256" key="1">
    <source>
        <dbReference type="SAM" id="Phobius"/>
    </source>
</evidence>
<organism evidence="2 3">
    <name type="scientific">Microlunatus panaciterrae</name>
    <dbReference type="NCBI Taxonomy" id="400768"/>
    <lineage>
        <taxon>Bacteria</taxon>
        <taxon>Bacillati</taxon>
        <taxon>Actinomycetota</taxon>
        <taxon>Actinomycetes</taxon>
        <taxon>Propionibacteriales</taxon>
        <taxon>Propionibacteriaceae</taxon>
        <taxon>Microlunatus</taxon>
    </lineage>
</organism>
<dbReference type="Proteomes" id="UP000704762">
    <property type="component" value="Unassembled WGS sequence"/>
</dbReference>
<evidence type="ECO:0000313" key="3">
    <source>
        <dbReference type="Proteomes" id="UP000704762"/>
    </source>
</evidence>
<dbReference type="RefSeq" id="WP_204916043.1">
    <property type="nucleotide sequence ID" value="NZ_BAAAQP010000003.1"/>
</dbReference>
<protein>
    <submittedName>
        <fullName evidence="2">Cytochrome b561</fullName>
    </submittedName>
</protein>
<sequence length="77" mass="8545">MAKIFSNLNLNGVTPPRVQPALGEWGPQKVPSTKAKKRMRIWASLALFAAMLALFLLGWYVYYLMTGNIGFGIGDDK</sequence>
<keyword evidence="3" id="KW-1185">Reference proteome</keyword>
<dbReference type="EMBL" id="JAFBCF010000001">
    <property type="protein sequence ID" value="MBM7797333.1"/>
    <property type="molecule type" value="Genomic_DNA"/>
</dbReference>
<gene>
    <name evidence="2" type="ORF">JOE57_000254</name>
</gene>
<feature type="transmembrane region" description="Helical" evidence="1">
    <location>
        <begin position="41"/>
        <end position="62"/>
    </location>
</feature>
<comment type="caution">
    <text evidence="2">The sequence shown here is derived from an EMBL/GenBank/DDBJ whole genome shotgun (WGS) entry which is preliminary data.</text>
</comment>